<evidence type="ECO:0000256" key="3">
    <source>
        <dbReference type="ARBA" id="ARBA00022694"/>
    </source>
</evidence>
<keyword evidence="3" id="KW-0819">tRNA processing</keyword>
<dbReference type="InterPro" id="IPR002646">
    <property type="entry name" value="PolA_pol_head_dom"/>
</dbReference>
<keyword evidence="6" id="KW-0547">Nucleotide-binding</keyword>
<evidence type="ECO:0000256" key="8">
    <source>
        <dbReference type="RuleBase" id="RU003953"/>
    </source>
</evidence>
<dbReference type="Proteomes" id="UP000708298">
    <property type="component" value="Unassembled WGS sequence"/>
</dbReference>
<sequence>MARLDPSSLLDLPGVRLVLKALPGARIVGGAVRDLLAGRPVSDVDVATPFLPQAVIAALKAAKLRAIPTGLAHGTITALADGGQIEVTTLRRDVETDGRHAVVAFTDDFAVDAARRDFTINAMSLGPDGEVFDYFGGEADLAAGRLRFVGDAAVRIAEDYLRILRFFRFHLRYGQVPPDAETAAALAAAAPKLSTLSAERLWSELAKILSVPDPRPGLHLMAALGVLPVLLPEATADWLERLDRLAKGEAPAEPVLRLAALIGDPDRADLAARRLKLSKAGREQLAAYLDGPLPAVDADDTDRRRALADAPHAVLLRRSWLRHLPGNAATLFRSRLAMNERPVFPLQGRDGVALGLTPGPALGLALREVCAWWIDRGCIDDAQSCRAQLARVVGRPPS</sequence>
<dbReference type="AlphaFoldDB" id="A0A963YQI8"/>
<dbReference type="GO" id="GO:0046872">
    <property type="term" value="F:metal ion binding"/>
    <property type="evidence" value="ECO:0007669"/>
    <property type="project" value="UniProtKB-KW"/>
</dbReference>
<dbReference type="GO" id="GO:0008033">
    <property type="term" value="P:tRNA processing"/>
    <property type="evidence" value="ECO:0007669"/>
    <property type="project" value="UniProtKB-KW"/>
</dbReference>
<comment type="caution">
    <text evidence="11">The sequence shown here is derived from an EMBL/GenBank/DDBJ whole genome shotgun (WGS) entry which is preliminary data.</text>
</comment>
<dbReference type="InterPro" id="IPR050264">
    <property type="entry name" value="Bact_CCA-adding_enz_type3_sf"/>
</dbReference>
<dbReference type="GO" id="GO:0016779">
    <property type="term" value="F:nucleotidyltransferase activity"/>
    <property type="evidence" value="ECO:0007669"/>
    <property type="project" value="UniProtKB-KW"/>
</dbReference>
<dbReference type="Pfam" id="PF12627">
    <property type="entry name" value="PolyA_pol_RNAbd"/>
    <property type="match status" value="1"/>
</dbReference>
<dbReference type="Gene3D" id="1.10.3090.10">
    <property type="entry name" value="cca-adding enzyme, domain 2"/>
    <property type="match status" value="1"/>
</dbReference>
<keyword evidence="7" id="KW-0460">Magnesium</keyword>
<gene>
    <name evidence="11" type="ORF">ASILVAE211_07920</name>
</gene>
<feature type="domain" description="Poly A polymerase head" evidence="9">
    <location>
        <begin position="25"/>
        <end position="147"/>
    </location>
</feature>
<dbReference type="SUPFAM" id="SSF81891">
    <property type="entry name" value="Poly A polymerase C-terminal region-like"/>
    <property type="match status" value="1"/>
</dbReference>
<evidence type="ECO:0000256" key="4">
    <source>
        <dbReference type="ARBA" id="ARBA00022695"/>
    </source>
</evidence>
<dbReference type="GO" id="GO:0000049">
    <property type="term" value="F:tRNA binding"/>
    <property type="evidence" value="ECO:0007669"/>
    <property type="project" value="TreeGrafter"/>
</dbReference>
<name>A0A963YQI8_9PROT</name>
<evidence type="ECO:0000256" key="2">
    <source>
        <dbReference type="ARBA" id="ARBA00022679"/>
    </source>
</evidence>
<evidence type="ECO:0000313" key="11">
    <source>
        <dbReference type="EMBL" id="MCB8875104.1"/>
    </source>
</evidence>
<evidence type="ECO:0000256" key="1">
    <source>
        <dbReference type="ARBA" id="ARBA00001946"/>
    </source>
</evidence>
<evidence type="ECO:0000259" key="10">
    <source>
        <dbReference type="Pfam" id="PF12627"/>
    </source>
</evidence>
<dbReference type="PANTHER" id="PTHR46173">
    <property type="entry name" value="CCA TRNA NUCLEOTIDYLTRANSFERASE 1, MITOCHONDRIAL"/>
    <property type="match status" value="1"/>
</dbReference>
<dbReference type="InterPro" id="IPR043519">
    <property type="entry name" value="NT_sf"/>
</dbReference>
<dbReference type="GO" id="GO:0000166">
    <property type="term" value="F:nucleotide binding"/>
    <property type="evidence" value="ECO:0007669"/>
    <property type="project" value="UniProtKB-KW"/>
</dbReference>
<comment type="similarity">
    <text evidence="8">Belongs to the tRNA nucleotidyltransferase/poly(A) polymerase family.</text>
</comment>
<accession>A0A963YQI8</accession>
<reference evidence="11" key="1">
    <citation type="journal article" date="2021" name="Microorganisms">
        <title>Acidisoma silvae sp. nov. and Acidisomacellulosilytica sp. nov., Two Acidophilic Bacteria Isolated from Decaying Wood, Hydrolyzing Cellulose and Producing Poly-3-hydroxybutyrate.</title>
        <authorList>
            <person name="Mieszkin S."/>
            <person name="Pouder E."/>
            <person name="Uroz S."/>
            <person name="Simon-Colin C."/>
            <person name="Alain K."/>
        </authorList>
    </citation>
    <scope>NUCLEOTIDE SEQUENCE</scope>
    <source>
        <strain evidence="11">HW T2.11</strain>
    </source>
</reference>
<proteinExistence type="inferred from homology"/>
<evidence type="ECO:0000256" key="6">
    <source>
        <dbReference type="ARBA" id="ARBA00022741"/>
    </source>
</evidence>
<evidence type="ECO:0000313" key="12">
    <source>
        <dbReference type="Proteomes" id="UP000708298"/>
    </source>
</evidence>
<dbReference type="Pfam" id="PF01743">
    <property type="entry name" value="PolyA_pol"/>
    <property type="match status" value="1"/>
</dbReference>
<dbReference type="SUPFAM" id="SSF81301">
    <property type="entry name" value="Nucleotidyltransferase"/>
    <property type="match status" value="1"/>
</dbReference>
<reference evidence="11" key="2">
    <citation type="submission" date="2021-01" db="EMBL/GenBank/DDBJ databases">
        <authorList>
            <person name="Mieszkin S."/>
            <person name="Pouder E."/>
            <person name="Alain K."/>
        </authorList>
    </citation>
    <scope>NUCLEOTIDE SEQUENCE</scope>
    <source>
        <strain evidence="11">HW T2.11</strain>
    </source>
</reference>
<dbReference type="Gene3D" id="3.30.460.10">
    <property type="entry name" value="Beta Polymerase, domain 2"/>
    <property type="match status" value="1"/>
</dbReference>
<keyword evidence="5" id="KW-0479">Metal-binding</keyword>
<protein>
    <submittedName>
        <fullName evidence="11">CCA tRNA nucleotidyltransferase</fullName>
    </submittedName>
</protein>
<evidence type="ECO:0000256" key="7">
    <source>
        <dbReference type="ARBA" id="ARBA00022842"/>
    </source>
</evidence>
<keyword evidence="4" id="KW-0548">Nucleotidyltransferase</keyword>
<feature type="domain" description="tRNA nucleotidyltransferase/poly(A) polymerase RNA and SrmB- binding" evidence="10">
    <location>
        <begin position="179"/>
        <end position="235"/>
    </location>
</feature>
<dbReference type="InterPro" id="IPR032828">
    <property type="entry name" value="PolyA_RNA-bd"/>
</dbReference>
<dbReference type="PANTHER" id="PTHR46173:SF1">
    <property type="entry name" value="CCA TRNA NUCLEOTIDYLTRANSFERASE 1, MITOCHONDRIAL"/>
    <property type="match status" value="1"/>
</dbReference>
<keyword evidence="2 8" id="KW-0808">Transferase</keyword>
<comment type="cofactor">
    <cofactor evidence="1">
        <name>Mg(2+)</name>
        <dbReference type="ChEBI" id="CHEBI:18420"/>
    </cofactor>
</comment>
<organism evidence="11 12">
    <name type="scientific">Acidisoma silvae</name>
    <dbReference type="NCBI Taxonomy" id="2802396"/>
    <lineage>
        <taxon>Bacteria</taxon>
        <taxon>Pseudomonadati</taxon>
        <taxon>Pseudomonadota</taxon>
        <taxon>Alphaproteobacteria</taxon>
        <taxon>Acetobacterales</taxon>
        <taxon>Acidocellaceae</taxon>
        <taxon>Acidisoma</taxon>
    </lineage>
</organism>
<evidence type="ECO:0000256" key="5">
    <source>
        <dbReference type="ARBA" id="ARBA00022723"/>
    </source>
</evidence>
<keyword evidence="8" id="KW-0694">RNA-binding</keyword>
<dbReference type="CDD" id="cd05398">
    <property type="entry name" value="NT_ClassII-CCAase"/>
    <property type="match status" value="1"/>
</dbReference>
<evidence type="ECO:0000259" key="9">
    <source>
        <dbReference type="Pfam" id="PF01743"/>
    </source>
</evidence>
<keyword evidence="12" id="KW-1185">Reference proteome</keyword>
<dbReference type="RefSeq" id="WP_227320741.1">
    <property type="nucleotide sequence ID" value="NZ_JAESVB010000002.1"/>
</dbReference>
<dbReference type="EMBL" id="JAESVB010000002">
    <property type="protein sequence ID" value="MCB8875104.1"/>
    <property type="molecule type" value="Genomic_DNA"/>
</dbReference>